<dbReference type="InterPro" id="IPR036179">
    <property type="entry name" value="Ig-like_dom_sf"/>
</dbReference>
<sequence>MSPHVHTFWLLFIWFPCQTSAATFQPSPAQIVEESTEVQITCSHDDSSLVVMLWYQQRKDSLSMTLIGYGYATGQTYEDGAESVEFEPTHPKTVNDKARVEIKCRHNDKNLDIMLWYQQAERGLMELIGYGYTGIEPNYEKGFENGFEITREDILRGALIIPSVNPSHSAVYFCAASTQ</sequence>
<proteinExistence type="predicted"/>
<evidence type="ECO:0008006" key="5">
    <source>
        <dbReference type="Google" id="ProtNLM"/>
    </source>
</evidence>
<dbReference type="SUPFAM" id="SSF48726">
    <property type="entry name" value="Immunoglobulin"/>
    <property type="match status" value="2"/>
</dbReference>
<evidence type="ECO:0000313" key="3">
    <source>
        <dbReference type="EMBL" id="KAK5886870.1"/>
    </source>
</evidence>
<keyword evidence="1" id="KW-0391">Immunity</keyword>
<comment type="caution">
    <text evidence="3">The sequence shown here is derived from an EMBL/GenBank/DDBJ whole genome shotgun (WGS) entry which is preliminary data.</text>
</comment>
<evidence type="ECO:0000256" key="1">
    <source>
        <dbReference type="ARBA" id="ARBA00022859"/>
    </source>
</evidence>
<protein>
    <recommendedName>
        <fullName evidence="5">Ig-like domain-containing protein</fullName>
    </recommendedName>
</protein>
<feature type="signal peptide" evidence="2">
    <location>
        <begin position="1"/>
        <end position="21"/>
    </location>
</feature>
<dbReference type="GO" id="GO:0002376">
    <property type="term" value="P:immune system process"/>
    <property type="evidence" value="ECO:0007669"/>
    <property type="project" value="UniProtKB-KW"/>
</dbReference>
<dbReference type="InterPro" id="IPR013783">
    <property type="entry name" value="Ig-like_fold"/>
</dbReference>
<dbReference type="EMBL" id="JAULUE010002059">
    <property type="protein sequence ID" value="KAK5886870.1"/>
    <property type="molecule type" value="Genomic_DNA"/>
</dbReference>
<dbReference type="Proteomes" id="UP001335648">
    <property type="component" value="Unassembled WGS sequence"/>
</dbReference>
<name>A0AAN8BKQ4_9TELE</name>
<dbReference type="AlphaFoldDB" id="A0AAN8BKQ4"/>
<keyword evidence="4" id="KW-1185">Reference proteome</keyword>
<keyword evidence="2" id="KW-0732">Signal</keyword>
<dbReference type="GO" id="GO:0007166">
    <property type="term" value="P:cell surface receptor signaling pathway"/>
    <property type="evidence" value="ECO:0007669"/>
    <property type="project" value="TreeGrafter"/>
</dbReference>
<dbReference type="PANTHER" id="PTHR23268">
    <property type="entry name" value="T-CELL RECEPTOR BETA CHAIN"/>
    <property type="match status" value="1"/>
</dbReference>
<evidence type="ECO:0000256" key="2">
    <source>
        <dbReference type="SAM" id="SignalP"/>
    </source>
</evidence>
<dbReference type="InterPro" id="IPR050413">
    <property type="entry name" value="TCR_beta_variable"/>
</dbReference>
<evidence type="ECO:0000313" key="4">
    <source>
        <dbReference type="Proteomes" id="UP001335648"/>
    </source>
</evidence>
<gene>
    <name evidence="3" type="ORF">CesoFtcFv8_017861</name>
</gene>
<reference evidence="3 4" key="1">
    <citation type="journal article" date="2023" name="Mol. Biol. Evol.">
        <title>Genomics of Secondarily Temperate Adaptation in the Only Non-Antarctic Icefish.</title>
        <authorList>
            <person name="Rivera-Colon A.G."/>
            <person name="Rayamajhi N."/>
            <person name="Minhas B.F."/>
            <person name="Madrigal G."/>
            <person name="Bilyk K.T."/>
            <person name="Yoon V."/>
            <person name="Hune M."/>
            <person name="Gregory S."/>
            <person name="Cheng C.H.C."/>
            <person name="Catchen J.M."/>
        </authorList>
    </citation>
    <scope>NUCLEOTIDE SEQUENCE [LARGE SCALE GENOMIC DNA]</scope>
    <source>
        <strain evidence="3">JC2023a</strain>
    </source>
</reference>
<dbReference type="PANTHER" id="PTHR23268:SF102">
    <property type="entry name" value="IMMUNOGLOBULIN V-SET DOMAIN-CONTAINING PROTEIN"/>
    <property type="match status" value="1"/>
</dbReference>
<dbReference type="Gene3D" id="2.60.40.10">
    <property type="entry name" value="Immunoglobulins"/>
    <property type="match status" value="2"/>
</dbReference>
<accession>A0AAN8BKQ4</accession>
<organism evidence="3 4">
    <name type="scientific">Champsocephalus esox</name>
    <name type="common">pike icefish</name>
    <dbReference type="NCBI Taxonomy" id="159716"/>
    <lineage>
        <taxon>Eukaryota</taxon>
        <taxon>Metazoa</taxon>
        <taxon>Chordata</taxon>
        <taxon>Craniata</taxon>
        <taxon>Vertebrata</taxon>
        <taxon>Euteleostomi</taxon>
        <taxon>Actinopterygii</taxon>
        <taxon>Neopterygii</taxon>
        <taxon>Teleostei</taxon>
        <taxon>Neoteleostei</taxon>
        <taxon>Acanthomorphata</taxon>
        <taxon>Eupercaria</taxon>
        <taxon>Perciformes</taxon>
        <taxon>Notothenioidei</taxon>
        <taxon>Channichthyidae</taxon>
        <taxon>Champsocephalus</taxon>
    </lineage>
</organism>
<dbReference type="GO" id="GO:0005886">
    <property type="term" value="C:plasma membrane"/>
    <property type="evidence" value="ECO:0007669"/>
    <property type="project" value="TreeGrafter"/>
</dbReference>
<feature type="chain" id="PRO_5043055099" description="Ig-like domain-containing protein" evidence="2">
    <location>
        <begin position="22"/>
        <end position="179"/>
    </location>
</feature>